<name>A0A6L9S6G8_9ACTN</name>
<dbReference type="Proteomes" id="UP000475214">
    <property type="component" value="Unassembled WGS sequence"/>
</dbReference>
<accession>A0A6L9S6G8</accession>
<reference evidence="1 2" key="1">
    <citation type="submission" date="2020-02" db="EMBL/GenBank/DDBJ databases">
        <authorList>
            <person name="Li X.-J."/>
            <person name="Han X.-M."/>
        </authorList>
    </citation>
    <scope>NUCLEOTIDE SEQUENCE [LARGE SCALE GENOMIC DNA]</scope>
    <source>
        <strain evidence="1 2">CCTCC AB 2017055</strain>
    </source>
</reference>
<evidence type="ECO:0000313" key="2">
    <source>
        <dbReference type="Proteomes" id="UP000475214"/>
    </source>
</evidence>
<organism evidence="1 2">
    <name type="scientific">Phytoactinopolyspora halotolerans</name>
    <dbReference type="NCBI Taxonomy" id="1981512"/>
    <lineage>
        <taxon>Bacteria</taxon>
        <taxon>Bacillati</taxon>
        <taxon>Actinomycetota</taxon>
        <taxon>Actinomycetes</taxon>
        <taxon>Jiangellales</taxon>
        <taxon>Jiangellaceae</taxon>
        <taxon>Phytoactinopolyspora</taxon>
    </lineage>
</organism>
<dbReference type="EMBL" id="JAAGOA010000004">
    <property type="protein sequence ID" value="NEE00128.1"/>
    <property type="molecule type" value="Genomic_DNA"/>
</dbReference>
<keyword evidence="2" id="KW-1185">Reference proteome</keyword>
<proteinExistence type="predicted"/>
<sequence length="237" mass="26026">MRHETEYPAPHFVSPTARGYVYAGYSIDAPAHAPFVRRSPRRMQAVDTLGELQDQLRDLPEVASTTLFQAVLMPPIPGSPRHDLLMLVQTADVAHTRAVSEQIQGTGPPPSMLLHAVNTHRIGDTEADMSGTFLFNHFSGPDAGTATSTWKAVTGWYTSKTGVDNSTLLEVEGESPFAIVNYVRLPGGAPGFLANQLGRPSFHRFVRPRLKDNDVRPMPLFYRAIKHTTGGPGRTQR</sequence>
<comment type="caution">
    <text evidence="1">The sequence shown here is derived from an EMBL/GenBank/DDBJ whole genome shotgun (WGS) entry which is preliminary data.</text>
</comment>
<evidence type="ECO:0000313" key="1">
    <source>
        <dbReference type="EMBL" id="NEE00128.1"/>
    </source>
</evidence>
<protein>
    <submittedName>
        <fullName evidence="1">Uncharacterized protein</fullName>
    </submittedName>
</protein>
<gene>
    <name evidence="1" type="ORF">G1H10_08085</name>
</gene>
<dbReference type="AlphaFoldDB" id="A0A6L9S6G8"/>
<dbReference type="RefSeq" id="WP_163735253.1">
    <property type="nucleotide sequence ID" value="NZ_JAAGOA010000004.1"/>
</dbReference>